<name>I3T8M1_MEDTR</name>
<dbReference type="AlphaFoldDB" id="I3T8M1"/>
<accession>I3T8M1</accession>
<sequence>MAIEPYQDIVDSIQSYTEECDSKSFHRNSPSQHRSNHQADQIDDQCFQTLGCHHLSRSSCCTPQTRRYVVWSN</sequence>
<dbReference type="EMBL" id="BT149069">
    <property type="protein sequence ID" value="AFK48863.1"/>
    <property type="molecule type" value="mRNA"/>
</dbReference>
<organism evidence="1">
    <name type="scientific">Medicago truncatula</name>
    <name type="common">Barrel medic</name>
    <name type="synonym">Medicago tribuloides</name>
    <dbReference type="NCBI Taxonomy" id="3880"/>
    <lineage>
        <taxon>Eukaryota</taxon>
        <taxon>Viridiplantae</taxon>
        <taxon>Streptophyta</taxon>
        <taxon>Embryophyta</taxon>
        <taxon>Tracheophyta</taxon>
        <taxon>Spermatophyta</taxon>
        <taxon>Magnoliopsida</taxon>
        <taxon>eudicotyledons</taxon>
        <taxon>Gunneridae</taxon>
        <taxon>Pentapetalae</taxon>
        <taxon>rosids</taxon>
        <taxon>fabids</taxon>
        <taxon>Fabales</taxon>
        <taxon>Fabaceae</taxon>
        <taxon>Papilionoideae</taxon>
        <taxon>50 kb inversion clade</taxon>
        <taxon>NPAAA clade</taxon>
        <taxon>Hologalegina</taxon>
        <taxon>IRL clade</taxon>
        <taxon>Trifolieae</taxon>
        <taxon>Medicago</taxon>
    </lineage>
</organism>
<proteinExistence type="evidence at transcript level"/>
<reference evidence="1" key="1">
    <citation type="submission" date="2012-05" db="EMBL/GenBank/DDBJ databases">
        <authorList>
            <person name="Krishnakumar V."/>
            <person name="Cheung F."/>
            <person name="Xiao Y."/>
            <person name="Chan A."/>
            <person name="Moskal W.A."/>
            <person name="Town C.D."/>
        </authorList>
    </citation>
    <scope>NUCLEOTIDE SEQUENCE</scope>
</reference>
<evidence type="ECO:0000313" key="1">
    <source>
        <dbReference type="EMBL" id="AFK48863.1"/>
    </source>
</evidence>
<protein>
    <submittedName>
        <fullName evidence="1">Uncharacterized protein</fullName>
    </submittedName>
</protein>